<dbReference type="PANTHER" id="PTHR24410">
    <property type="entry name" value="HL07962P-RELATED"/>
    <property type="match status" value="1"/>
</dbReference>
<feature type="region of interest" description="Disordered" evidence="1">
    <location>
        <begin position="1"/>
        <end position="21"/>
    </location>
</feature>
<dbReference type="InterPro" id="IPR000210">
    <property type="entry name" value="BTB/POZ_dom"/>
</dbReference>
<evidence type="ECO:0000256" key="1">
    <source>
        <dbReference type="SAM" id="MobiDB-lite"/>
    </source>
</evidence>
<feature type="domain" description="BTB" evidence="2">
    <location>
        <begin position="52"/>
        <end position="126"/>
    </location>
</feature>
<gene>
    <name evidence="3" type="ORF">CYCCA115_LOCUS18690</name>
</gene>
<dbReference type="Proteomes" id="UP001295423">
    <property type="component" value="Unassembled WGS sequence"/>
</dbReference>
<evidence type="ECO:0000313" key="4">
    <source>
        <dbReference type="Proteomes" id="UP001295423"/>
    </source>
</evidence>
<dbReference type="InterPro" id="IPR011333">
    <property type="entry name" value="SKP1/BTB/POZ_sf"/>
</dbReference>
<comment type="caution">
    <text evidence="3">The sequence shown here is derived from an EMBL/GenBank/DDBJ whole genome shotgun (WGS) entry which is preliminary data.</text>
</comment>
<dbReference type="AlphaFoldDB" id="A0AAD2JLE4"/>
<organism evidence="3 4">
    <name type="scientific">Cylindrotheca closterium</name>
    <dbReference type="NCBI Taxonomy" id="2856"/>
    <lineage>
        <taxon>Eukaryota</taxon>
        <taxon>Sar</taxon>
        <taxon>Stramenopiles</taxon>
        <taxon>Ochrophyta</taxon>
        <taxon>Bacillariophyta</taxon>
        <taxon>Bacillariophyceae</taxon>
        <taxon>Bacillariophycidae</taxon>
        <taxon>Bacillariales</taxon>
        <taxon>Bacillariaceae</taxon>
        <taxon>Cylindrotheca</taxon>
    </lineage>
</organism>
<accession>A0AAD2JLE4</accession>
<name>A0AAD2JLE4_9STRA</name>
<evidence type="ECO:0000259" key="2">
    <source>
        <dbReference type="PROSITE" id="PS50097"/>
    </source>
</evidence>
<dbReference type="PANTHER" id="PTHR24410:SF23">
    <property type="entry name" value="BTB DOMAIN-CONTAINING PROTEIN-RELATED"/>
    <property type="match status" value="1"/>
</dbReference>
<proteinExistence type="predicted"/>
<dbReference type="Pfam" id="PF00651">
    <property type="entry name" value="BTB"/>
    <property type="match status" value="1"/>
</dbReference>
<dbReference type="CDD" id="cd18186">
    <property type="entry name" value="BTB_POZ_ZBTB_KLHL-like"/>
    <property type="match status" value="1"/>
</dbReference>
<feature type="compositionally biased region" description="Polar residues" evidence="1">
    <location>
        <begin position="12"/>
        <end position="21"/>
    </location>
</feature>
<dbReference type="SMART" id="SM00225">
    <property type="entry name" value="BTB"/>
    <property type="match status" value="1"/>
</dbReference>
<protein>
    <recommendedName>
        <fullName evidence="2">BTB domain-containing protein</fullName>
    </recommendedName>
</protein>
<sequence>MTVMEEVEPTQETDGTTTPPAMNTSCCWNKSAWRMDPRNSYSDWKIEISVLTSASLHTDVSPINFQVHKFFLAVGPRKSLYFDSLFRSQMKESKAGKTRITLEPSAAKAFPVFLDYIYTGDLDLNPSSAVALGYLGDYFGVAKLLPLVDAFIQKDIQQTQANVHVYCEEAIVYKNSKLVETLMTAVATLSQDELLQAAANHGDSVKYDATPVEEMMSLLSLEQRNQVYLEALRVAHAEMARLKPVKDFHTGVFSNVAFRPELIPALFECLKRGGAIRSTHGQTWMPIFYYDGRA</sequence>
<dbReference type="InterPro" id="IPR051481">
    <property type="entry name" value="BTB-POZ/Galectin-3-binding"/>
</dbReference>
<dbReference type="Gene3D" id="3.30.710.10">
    <property type="entry name" value="Potassium Channel Kv1.1, Chain A"/>
    <property type="match status" value="1"/>
</dbReference>
<keyword evidence="4" id="KW-1185">Reference proteome</keyword>
<dbReference type="PROSITE" id="PS50097">
    <property type="entry name" value="BTB"/>
    <property type="match status" value="1"/>
</dbReference>
<feature type="compositionally biased region" description="Acidic residues" evidence="1">
    <location>
        <begin position="1"/>
        <end position="11"/>
    </location>
</feature>
<dbReference type="SUPFAM" id="SSF54695">
    <property type="entry name" value="POZ domain"/>
    <property type="match status" value="1"/>
</dbReference>
<dbReference type="EMBL" id="CAKOGP040002058">
    <property type="protein sequence ID" value="CAJ1960356.1"/>
    <property type="molecule type" value="Genomic_DNA"/>
</dbReference>
<evidence type="ECO:0000313" key="3">
    <source>
        <dbReference type="EMBL" id="CAJ1960356.1"/>
    </source>
</evidence>
<reference evidence="3" key="1">
    <citation type="submission" date="2023-08" db="EMBL/GenBank/DDBJ databases">
        <authorList>
            <person name="Audoor S."/>
            <person name="Bilcke G."/>
        </authorList>
    </citation>
    <scope>NUCLEOTIDE SEQUENCE</scope>
</reference>